<feature type="transmembrane region" description="Helical" evidence="6">
    <location>
        <begin position="40"/>
        <end position="60"/>
    </location>
</feature>
<dbReference type="CDD" id="cd16917">
    <property type="entry name" value="HATPase_UhpB-NarQ-NarX-like"/>
    <property type="match status" value="1"/>
</dbReference>
<evidence type="ECO:0000313" key="9">
    <source>
        <dbReference type="Proteomes" id="UP000287352"/>
    </source>
</evidence>
<evidence type="ECO:0000313" key="8">
    <source>
        <dbReference type="EMBL" id="GCE15281.1"/>
    </source>
</evidence>
<keyword evidence="5" id="KW-0902">Two-component regulatory system</keyword>
<evidence type="ECO:0000256" key="2">
    <source>
        <dbReference type="ARBA" id="ARBA00012438"/>
    </source>
</evidence>
<feature type="transmembrane region" description="Helical" evidence="6">
    <location>
        <begin position="66"/>
        <end position="89"/>
    </location>
</feature>
<dbReference type="InterPro" id="IPR036890">
    <property type="entry name" value="HATPase_C_sf"/>
</dbReference>
<keyword evidence="3" id="KW-0808">Transferase</keyword>
<feature type="transmembrane region" description="Helical" evidence="6">
    <location>
        <begin position="312"/>
        <end position="335"/>
    </location>
</feature>
<feature type="transmembrane region" description="Helical" evidence="6">
    <location>
        <begin position="135"/>
        <end position="153"/>
    </location>
</feature>
<evidence type="ECO:0000256" key="4">
    <source>
        <dbReference type="ARBA" id="ARBA00022777"/>
    </source>
</evidence>
<dbReference type="SUPFAM" id="SSF55874">
    <property type="entry name" value="ATPase domain of HSP90 chaperone/DNA topoisomerase II/histidine kinase"/>
    <property type="match status" value="1"/>
</dbReference>
<dbReference type="PANTHER" id="PTHR24421:SF10">
    <property type="entry name" value="NITRATE_NITRITE SENSOR PROTEIN NARQ"/>
    <property type="match status" value="1"/>
</dbReference>
<dbReference type="InterPro" id="IPR050482">
    <property type="entry name" value="Sensor_HK_TwoCompSys"/>
</dbReference>
<dbReference type="GO" id="GO:0004673">
    <property type="term" value="F:protein histidine kinase activity"/>
    <property type="evidence" value="ECO:0007669"/>
    <property type="project" value="UniProtKB-EC"/>
</dbReference>
<evidence type="ECO:0000256" key="6">
    <source>
        <dbReference type="SAM" id="Phobius"/>
    </source>
</evidence>
<gene>
    <name evidence="8" type="ORF">KTT_51400</name>
</gene>
<feature type="transmembrane region" description="Helical" evidence="6">
    <location>
        <begin position="165"/>
        <end position="183"/>
    </location>
</feature>
<keyword evidence="6" id="KW-0472">Membrane</keyword>
<dbReference type="Gene3D" id="3.30.565.10">
    <property type="entry name" value="Histidine kinase-like ATPase, C-terminal domain"/>
    <property type="match status" value="1"/>
</dbReference>
<sequence>MQQATMGASASENAIYTIVLAGAFGGSGTVLLFRLRNVALARMVYVIFLSAGLMSCFLLMGSWHRALIVSWAILAQGMVATVISLASVFPHRSQHYLARHVALASSPLMILAAILAICHILAGLFFPFIGTSISFLVYLFSLFCMCLLIWGIHSGFQRLAAEDRVFASMTIIGLIFALMSFAMNSNAVLYHVPMVPTSVGFLLLFSLLVACVALVMSFLLWELRHWKSKMMPRVLNILCLLCPGIGMGILLVLLRFTPEGDFLQHAVVSFVTYHLLLLPVMLLPLVCYTVLLTHQLAGQTGLLSRSLVRSMLWFSLASCFVLSHLFLWGLLNSLVSFDRSLVQAGWFMLSLCLFPWCWQKVRMLGDQVFYRDFYAYNRTLRDYSFALTRSQNFWEICEVTLPLLARLLNASEVEVIVKKELVLPSDYPPFHATPLSRWVSSSSLTAEKDERGAKREQEYMQLVAAAEAALSQRRDKLFVAGKMLLFPLYEGERRQGYLCVGPKLNKEGYSTQDISFLETVTAQLTLLEICTRATEQVRLNARQLAALNHRLLQAQEDERRHLALELHDGTLQQAMLLARHLADHRDYPQALEGLSLARTVVQSLRSTCLELRPPLLSELGLREAIGWLAQQAQQRGKLTVSVTYRGDETLRLPQKIELTMYRIIQETLNNILKHSQAQAAWIRMRMSQDGTCSLLIIDNGRGMQAQQVSAEHLGLVGMAERIQAIHGLFQLRSSPGKGVCVRVICRPGHHPSHKALNWELAEPI</sequence>
<comment type="caution">
    <text evidence="8">The sequence shown here is derived from an EMBL/GenBank/DDBJ whole genome shotgun (WGS) entry which is preliminary data.</text>
</comment>
<proteinExistence type="predicted"/>
<feature type="transmembrane region" description="Helical" evidence="6">
    <location>
        <begin position="266"/>
        <end position="291"/>
    </location>
</feature>
<evidence type="ECO:0000256" key="3">
    <source>
        <dbReference type="ARBA" id="ARBA00022679"/>
    </source>
</evidence>
<dbReference type="EC" id="2.7.13.3" evidence="2"/>
<dbReference type="Proteomes" id="UP000287352">
    <property type="component" value="Unassembled WGS sequence"/>
</dbReference>
<reference evidence="9" key="1">
    <citation type="submission" date="2018-12" db="EMBL/GenBank/DDBJ databases">
        <title>Tengunoibacter tsumagoiensis gen. nov., sp. nov., Dictyobacter kobayashii sp. nov., D. alpinus sp. nov., and D. joshuensis sp. nov. and description of Dictyobacteraceae fam. nov. within the order Ktedonobacterales isolated from Tengu-no-mugimeshi.</title>
        <authorList>
            <person name="Wang C.M."/>
            <person name="Zheng Y."/>
            <person name="Sakai Y."/>
            <person name="Toyoda A."/>
            <person name="Minakuchi Y."/>
            <person name="Abe K."/>
            <person name="Yokota A."/>
            <person name="Yabe S."/>
        </authorList>
    </citation>
    <scope>NUCLEOTIDE SEQUENCE [LARGE SCALE GENOMIC DNA]</scope>
    <source>
        <strain evidence="9">Uno3</strain>
    </source>
</reference>
<organism evidence="8 9">
    <name type="scientific">Tengunoibacter tsumagoiensis</name>
    <dbReference type="NCBI Taxonomy" id="2014871"/>
    <lineage>
        <taxon>Bacteria</taxon>
        <taxon>Bacillati</taxon>
        <taxon>Chloroflexota</taxon>
        <taxon>Ktedonobacteria</taxon>
        <taxon>Ktedonobacterales</taxon>
        <taxon>Dictyobacteraceae</taxon>
        <taxon>Tengunoibacter</taxon>
    </lineage>
</organism>
<feature type="transmembrane region" description="Helical" evidence="6">
    <location>
        <begin position="195"/>
        <end position="221"/>
    </location>
</feature>
<dbReference type="GO" id="GO:0000160">
    <property type="term" value="P:phosphorelay signal transduction system"/>
    <property type="evidence" value="ECO:0007669"/>
    <property type="project" value="UniProtKB-KW"/>
</dbReference>
<dbReference type="Pfam" id="PF02518">
    <property type="entry name" value="HATPase_c"/>
    <property type="match status" value="1"/>
</dbReference>
<keyword evidence="6" id="KW-1133">Transmembrane helix</keyword>
<dbReference type="AlphaFoldDB" id="A0A402A8J4"/>
<evidence type="ECO:0000259" key="7">
    <source>
        <dbReference type="Pfam" id="PF02518"/>
    </source>
</evidence>
<dbReference type="EMBL" id="BIFR01000002">
    <property type="protein sequence ID" value="GCE15281.1"/>
    <property type="molecule type" value="Genomic_DNA"/>
</dbReference>
<name>A0A402A8J4_9CHLR</name>
<keyword evidence="6" id="KW-0812">Transmembrane</keyword>
<feature type="transmembrane region" description="Helical" evidence="6">
    <location>
        <begin position="233"/>
        <end position="254"/>
    </location>
</feature>
<feature type="transmembrane region" description="Helical" evidence="6">
    <location>
        <begin position="14"/>
        <end position="33"/>
    </location>
</feature>
<dbReference type="PANTHER" id="PTHR24421">
    <property type="entry name" value="NITRATE/NITRITE SENSOR PROTEIN NARX-RELATED"/>
    <property type="match status" value="1"/>
</dbReference>
<dbReference type="InterPro" id="IPR003594">
    <property type="entry name" value="HATPase_dom"/>
</dbReference>
<feature type="domain" description="Histidine kinase/HSP90-like ATPase" evidence="7">
    <location>
        <begin position="658"/>
        <end position="743"/>
    </location>
</feature>
<evidence type="ECO:0000256" key="1">
    <source>
        <dbReference type="ARBA" id="ARBA00000085"/>
    </source>
</evidence>
<keyword evidence="4" id="KW-0418">Kinase</keyword>
<protein>
    <recommendedName>
        <fullName evidence="2">histidine kinase</fullName>
        <ecNumber evidence="2">2.7.13.3</ecNumber>
    </recommendedName>
</protein>
<comment type="catalytic activity">
    <reaction evidence="1">
        <text>ATP + protein L-histidine = ADP + protein N-phospho-L-histidine.</text>
        <dbReference type="EC" id="2.7.13.3"/>
    </reaction>
</comment>
<feature type="transmembrane region" description="Helical" evidence="6">
    <location>
        <begin position="101"/>
        <end position="129"/>
    </location>
</feature>
<accession>A0A402A8J4</accession>
<keyword evidence="9" id="KW-1185">Reference proteome</keyword>
<evidence type="ECO:0000256" key="5">
    <source>
        <dbReference type="ARBA" id="ARBA00023012"/>
    </source>
</evidence>